<evidence type="ECO:0000256" key="1">
    <source>
        <dbReference type="SAM" id="SignalP"/>
    </source>
</evidence>
<organism evidence="2 3">
    <name type="scientific">Ceutorhynchus assimilis</name>
    <name type="common">cabbage seed weevil</name>
    <dbReference type="NCBI Taxonomy" id="467358"/>
    <lineage>
        <taxon>Eukaryota</taxon>
        <taxon>Metazoa</taxon>
        <taxon>Ecdysozoa</taxon>
        <taxon>Arthropoda</taxon>
        <taxon>Hexapoda</taxon>
        <taxon>Insecta</taxon>
        <taxon>Pterygota</taxon>
        <taxon>Neoptera</taxon>
        <taxon>Endopterygota</taxon>
        <taxon>Coleoptera</taxon>
        <taxon>Polyphaga</taxon>
        <taxon>Cucujiformia</taxon>
        <taxon>Curculionidae</taxon>
        <taxon>Ceutorhynchinae</taxon>
        <taxon>Ceutorhynchus</taxon>
    </lineage>
</organism>
<sequence length="139" mass="14960">MKQQILLALLLTTKAALVLSLCEDWTTCHRVKCALPPNPCPRNEPYLIWDDCGCCQHCSEKPKVGPCGTCGKDVICKEKEPICGENQTVTIDYCGCCKVCKTIVDVGCGCSACGQSSTVCAPGLECFRGTCQKLCVCEV</sequence>
<dbReference type="Proteomes" id="UP001152799">
    <property type="component" value="Chromosome 8"/>
</dbReference>
<evidence type="ECO:0000313" key="3">
    <source>
        <dbReference type="Proteomes" id="UP001152799"/>
    </source>
</evidence>
<feature type="signal peptide" evidence="1">
    <location>
        <begin position="1"/>
        <end position="20"/>
    </location>
</feature>
<dbReference type="EMBL" id="OU892284">
    <property type="protein sequence ID" value="CAG9772907.1"/>
    <property type="molecule type" value="Genomic_DNA"/>
</dbReference>
<dbReference type="OrthoDB" id="6741455at2759"/>
<feature type="chain" id="PRO_5040457165" evidence="1">
    <location>
        <begin position="21"/>
        <end position="139"/>
    </location>
</feature>
<name>A0A9N9MZ58_9CUCU</name>
<gene>
    <name evidence="2" type="ORF">CEUTPL_LOCUS13308</name>
</gene>
<protein>
    <submittedName>
        <fullName evidence="2">Uncharacterized protein</fullName>
    </submittedName>
</protein>
<evidence type="ECO:0000313" key="2">
    <source>
        <dbReference type="EMBL" id="CAG9772907.1"/>
    </source>
</evidence>
<keyword evidence="3" id="KW-1185">Reference proteome</keyword>
<dbReference type="AlphaFoldDB" id="A0A9N9MZ58"/>
<keyword evidence="1" id="KW-0732">Signal</keyword>
<accession>A0A9N9MZ58</accession>
<reference evidence="2" key="1">
    <citation type="submission" date="2022-01" db="EMBL/GenBank/DDBJ databases">
        <authorList>
            <person name="King R."/>
        </authorList>
    </citation>
    <scope>NUCLEOTIDE SEQUENCE</scope>
</reference>
<proteinExistence type="predicted"/>